<dbReference type="AlphaFoldDB" id="A0AAD4BIG6"/>
<protein>
    <submittedName>
        <fullName evidence="1">Uncharacterized protein</fullName>
    </submittedName>
</protein>
<gene>
    <name evidence="1" type="ORF">L210DRAFT_875405</name>
</gene>
<comment type="caution">
    <text evidence="1">The sequence shown here is derived from an EMBL/GenBank/DDBJ whole genome shotgun (WGS) entry which is preliminary data.</text>
</comment>
<keyword evidence="2" id="KW-1185">Reference proteome</keyword>
<reference evidence="1" key="2">
    <citation type="journal article" date="2020" name="Nat. Commun.">
        <title>Large-scale genome sequencing of mycorrhizal fungi provides insights into the early evolution of symbiotic traits.</title>
        <authorList>
            <person name="Miyauchi S."/>
            <person name="Kiss E."/>
            <person name="Kuo A."/>
            <person name="Drula E."/>
            <person name="Kohler A."/>
            <person name="Sanchez-Garcia M."/>
            <person name="Morin E."/>
            <person name="Andreopoulos B."/>
            <person name="Barry K.W."/>
            <person name="Bonito G."/>
            <person name="Buee M."/>
            <person name="Carver A."/>
            <person name="Chen C."/>
            <person name="Cichocki N."/>
            <person name="Clum A."/>
            <person name="Culley D."/>
            <person name="Crous P.W."/>
            <person name="Fauchery L."/>
            <person name="Girlanda M."/>
            <person name="Hayes R.D."/>
            <person name="Keri Z."/>
            <person name="LaButti K."/>
            <person name="Lipzen A."/>
            <person name="Lombard V."/>
            <person name="Magnuson J."/>
            <person name="Maillard F."/>
            <person name="Murat C."/>
            <person name="Nolan M."/>
            <person name="Ohm R.A."/>
            <person name="Pangilinan J."/>
            <person name="Pereira M.F."/>
            <person name="Perotto S."/>
            <person name="Peter M."/>
            <person name="Pfister S."/>
            <person name="Riley R."/>
            <person name="Sitrit Y."/>
            <person name="Stielow J.B."/>
            <person name="Szollosi G."/>
            <person name="Zifcakova L."/>
            <person name="Stursova M."/>
            <person name="Spatafora J.W."/>
            <person name="Tedersoo L."/>
            <person name="Vaario L.M."/>
            <person name="Yamada A."/>
            <person name="Yan M."/>
            <person name="Wang P."/>
            <person name="Xu J."/>
            <person name="Bruns T."/>
            <person name="Baldrian P."/>
            <person name="Vilgalys R."/>
            <person name="Dunand C."/>
            <person name="Henrissat B."/>
            <person name="Grigoriev I.V."/>
            <person name="Hibbett D."/>
            <person name="Nagy L.G."/>
            <person name="Martin F.M."/>
        </authorList>
    </citation>
    <scope>NUCLEOTIDE SEQUENCE</scope>
    <source>
        <strain evidence="1">BED1</strain>
    </source>
</reference>
<organism evidence="1 2">
    <name type="scientific">Boletus edulis BED1</name>
    <dbReference type="NCBI Taxonomy" id="1328754"/>
    <lineage>
        <taxon>Eukaryota</taxon>
        <taxon>Fungi</taxon>
        <taxon>Dikarya</taxon>
        <taxon>Basidiomycota</taxon>
        <taxon>Agaricomycotina</taxon>
        <taxon>Agaricomycetes</taxon>
        <taxon>Agaricomycetidae</taxon>
        <taxon>Boletales</taxon>
        <taxon>Boletineae</taxon>
        <taxon>Boletaceae</taxon>
        <taxon>Boletoideae</taxon>
        <taxon>Boletus</taxon>
    </lineage>
</organism>
<sequence>QAMLVRKPYSGPRKLVLVFDIGTTYSGVSYCILQPGQIPEIRGVTKQSYPGYTVTLMQ</sequence>
<reference evidence="1" key="1">
    <citation type="submission" date="2019-10" db="EMBL/GenBank/DDBJ databases">
        <authorList>
            <consortium name="DOE Joint Genome Institute"/>
            <person name="Kuo A."/>
            <person name="Miyauchi S."/>
            <person name="Kiss E."/>
            <person name="Drula E."/>
            <person name="Kohler A."/>
            <person name="Sanchez-Garcia M."/>
            <person name="Andreopoulos B."/>
            <person name="Barry K.W."/>
            <person name="Bonito G."/>
            <person name="Buee M."/>
            <person name="Carver A."/>
            <person name="Chen C."/>
            <person name="Cichocki N."/>
            <person name="Clum A."/>
            <person name="Culley D."/>
            <person name="Crous P.W."/>
            <person name="Fauchery L."/>
            <person name="Girlanda M."/>
            <person name="Hayes R."/>
            <person name="Keri Z."/>
            <person name="LaButti K."/>
            <person name="Lipzen A."/>
            <person name="Lombard V."/>
            <person name="Magnuson J."/>
            <person name="Maillard F."/>
            <person name="Morin E."/>
            <person name="Murat C."/>
            <person name="Nolan M."/>
            <person name="Ohm R."/>
            <person name="Pangilinan J."/>
            <person name="Pereira M."/>
            <person name="Perotto S."/>
            <person name="Peter M."/>
            <person name="Riley R."/>
            <person name="Sitrit Y."/>
            <person name="Stielow B."/>
            <person name="Szollosi G."/>
            <person name="Zifcakova L."/>
            <person name="Stursova M."/>
            <person name="Spatafora J.W."/>
            <person name="Tedersoo L."/>
            <person name="Vaario L.-M."/>
            <person name="Yamada A."/>
            <person name="Yan M."/>
            <person name="Wang P."/>
            <person name="Xu J."/>
            <person name="Bruns T."/>
            <person name="Baldrian P."/>
            <person name="Vilgalys R."/>
            <person name="Henrissat B."/>
            <person name="Grigoriev I.V."/>
            <person name="Hibbett D."/>
            <person name="Nagy L.G."/>
            <person name="Martin F.M."/>
        </authorList>
    </citation>
    <scope>NUCLEOTIDE SEQUENCE</scope>
    <source>
        <strain evidence="1">BED1</strain>
    </source>
</reference>
<proteinExistence type="predicted"/>
<accession>A0AAD4BIG6</accession>
<evidence type="ECO:0000313" key="2">
    <source>
        <dbReference type="Proteomes" id="UP001194468"/>
    </source>
</evidence>
<dbReference type="EMBL" id="WHUW01000054">
    <property type="protein sequence ID" value="KAF8431008.1"/>
    <property type="molecule type" value="Genomic_DNA"/>
</dbReference>
<evidence type="ECO:0000313" key="1">
    <source>
        <dbReference type="EMBL" id="KAF8431008.1"/>
    </source>
</evidence>
<name>A0AAD4BIG6_BOLED</name>
<dbReference type="Proteomes" id="UP001194468">
    <property type="component" value="Unassembled WGS sequence"/>
</dbReference>
<feature type="non-terminal residue" evidence="1">
    <location>
        <position position="1"/>
    </location>
</feature>